<dbReference type="InterPro" id="IPR017853">
    <property type="entry name" value="GH"/>
</dbReference>
<organism evidence="8 9">
    <name type="scientific">Gossypium arboreum</name>
    <name type="common">Tree cotton</name>
    <name type="synonym">Gossypium nanking</name>
    <dbReference type="NCBI Taxonomy" id="29729"/>
    <lineage>
        <taxon>Eukaryota</taxon>
        <taxon>Viridiplantae</taxon>
        <taxon>Streptophyta</taxon>
        <taxon>Embryophyta</taxon>
        <taxon>Tracheophyta</taxon>
        <taxon>Spermatophyta</taxon>
        <taxon>Magnoliopsida</taxon>
        <taxon>eudicotyledons</taxon>
        <taxon>Gunneridae</taxon>
        <taxon>Pentapetalae</taxon>
        <taxon>rosids</taxon>
        <taxon>malvids</taxon>
        <taxon>Malvales</taxon>
        <taxon>Malvaceae</taxon>
        <taxon>Malvoideae</taxon>
        <taxon>Gossypium</taxon>
    </lineage>
</organism>
<gene>
    <name evidence="8" type="ORF">F383_09225</name>
</gene>
<dbReference type="AlphaFoldDB" id="A0A0B0PC71"/>
<dbReference type="PANTHER" id="PTHR31263">
    <property type="entry name" value="CELLULASE FAMILY PROTEIN (AFU_ORTHOLOGUE AFUA_5G14560)"/>
    <property type="match status" value="1"/>
</dbReference>
<dbReference type="Pfam" id="PF00652">
    <property type="entry name" value="Ricin_B_lectin"/>
    <property type="match status" value="1"/>
</dbReference>
<dbReference type="SUPFAM" id="SSF51445">
    <property type="entry name" value="(Trans)glycosidases"/>
    <property type="match status" value="1"/>
</dbReference>
<dbReference type="GO" id="GO:0004553">
    <property type="term" value="F:hydrolase activity, hydrolyzing O-glycosyl compounds"/>
    <property type="evidence" value="ECO:0007669"/>
    <property type="project" value="InterPro"/>
</dbReference>
<keyword evidence="5" id="KW-0732">Signal</keyword>
<feature type="domain" description="Glycoside hydrolase family 5" evidence="6">
    <location>
        <begin position="166"/>
        <end position="289"/>
    </location>
</feature>
<accession>A0A0B0PC71</accession>
<dbReference type="SUPFAM" id="SSF50370">
    <property type="entry name" value="Ricin B-like lectins"/>
    <property type="match status" value="1"/>
</dbReference>
<evidence type="ECO:0000256" key="2">
    <source>
        <dbReference type="ARBA" id="ARBA00022801"/>
    </source>
</evidence>
<name>A0A0B0PC71_GOSAR</name>
<keyword evidence="9" id="KW-1185">Reference proteome</keyword>
<dbReference type="Gene3D" id="2.80.10.50">
    <property type="match status" value="1"/>
</dbReference>
<feature type="domain" description="Ricin B lectin" evidence="7">
    <location>
        <begin position="350"/>
        <end position="450"/>
    </location>
</feature>
<feature type="chain" id="PRO_5002078517" evidence="5">
    <location>
        <begin position="23"/>
        <end position="524"/>
    </location>
</feature>
<evidence type="ECO:0000256" key="1">
    <source>
        <dbReference type="ARBA" id="ARBA00005641"/>
    </source>
</evidence>
<dbReference type="InterPro" id="IPR035992">
    <property type="entry name" value="Ricin_B-like_lectins"/>
</dbReference>
<proteinExistence type="inferred from homology"/>
<keyword evidence="2 4" id="KW-0378">Hydrolase</keyword>
<dbReference type="Gene3D" id="3.20.20.80">
    <property type="entry name" value="Glycosidases"/>
    <property type="match status" value="2"/>
</dbReference>
<feature type="signal peptide" evidence="5">
    <location>
        <begin position="1"/>
        <end position="22"/>
    </location>
</feature>
<dbReference type="EMBL" id="KN421988">
    <property type="protein sequence ID" value="KHG22500.1"/>
    <property type="molecule type" value="Genomic_DNA"/>
</dbReference>
<dbReference type="InterPro" id="IPR000772">
    <property type="entry name" value="Ricin_B_lectin"/>
</dbReference>
<dbReference type="GO" id="GO:0000272">
    <property type="term" value="P:polysaccharide catabolic process"/>
    <property type="evidence" value="ECO:0007669"/>
    <property type="project" value="InterPro"/>
</dbReference>
<evidence type="ECO:0000256" key="4">
    <source>
        <dbReference type="RuleBase" id="RU361153"/>
    </source>
</evidence>
<comment type="similarity">
    <text evidence="1 4">Belongs to the glycosyl hydrolase 5 (cellulase A) family.</text>
</comment>
<evidence type="ECO:0000259" key="6">
    <source>
        <dbReference type="Pfam" id="PF00150"/>
    </source>
</evidence>
<dbReference type="Proteomes" id="UP000032142">
    <property type="component" value="Unassembled WGS sequence"/>
</dbReference>
<reference evidence="9" key="1">
    <citation type="submission" date="2014-09" db="EMBL/GenBank/DDBJ databases">
        <authorList>
            <person name="Mudge J."/>
            <person name="Ramaraj T."/>
            <person name="Lindquist I.E."/>
            <person name="Bharti A.K."/>
            <person name="Sundararajan A."/>
            <person name="Cameron C.T."/>
            <person name="Woodward J.E."/>
            <person name="May G.D."/>
            <person name="Brubaker C."/>
            <person name="Broadhvest J."/>
            <person name="Wilkins T.A."/>
        </authorList>
    </citation>
    <scope>NUCLEOTIDE SEQUENCE</scope>
    <source>
        <strain evidence="9">cv. AKA8401</strain>
    </source>
</reference>
<evidence type="ECO:0000313" key="8">
    <source>
        <dbReference type="EMBL" id="KHG22500.1"/>
    </source>
</evidence>
<dbReference type="Pfam" id="PF00150">
    <property type="entry name" value="Cellulase"/>
    <property type="match status" value="1"/>
</dbReference>
<protein>
    <submittedName>
        <fullName evidence="8">Endoglucanase E1</fullName>
    </submittedName>
</protein>
<dbReference type="PANTHER" id="PTHR31263:SF44">
    <property type="entry name" value="OS04G0481200 PROTEIN"/>
    <property type="match status" value="1"/>
</dbReference>
<evidence type="ECO:0000256" key="3">
    <source>
        <dbReference type="ARBA" id="ARBA00023295"/>
    </source>
</evidence>
<keyword evidence="3 4" id="KW-0326">Glycosidase</keyword>
<dbReference type="InterPro" id="IPR001547">
    <property type="entry name" value="Glyco_hydro_5"/>
</dbReference>
<evidence type="ECO:0000256" key="5">
    <source>
        <dbReference type="SAM" id="SignalP"/>
    </source>
</evidence>
<sequence>MARLAILLLILIAVHHVNPTTSLPLSTNSRWIVDDQTHRRVKLACVNWPSHLEPVFAEGLSKRSMDSIAEQIVSMGFNCVRLTWPLYLATNDSLSSLTVRRSFQNLGLMEPIAGIQANNPSVIDVSLIQAFQAVVSSLGKNNVMVILDNHLSKPGWCCGYYDGDGAEAVHAANPNLLIILSGLSFDKDLSFIKNRPLILTFSRKLVFEMHWYGFTDGQAWVTGNPNRVCGRVTNDMKRMSGFLVDKGYPLFVSEFGVDLRGTNVNDNRYLNCFLGTVAELDLDWALWTLVGSYYLREGVIGLNEYYGIMDWNWIDMRNSSFVERISALQSPFRGLGLSETELHKVIFHPLTGLCVLRKQSGSSLSLGPCTDSEAWNYSPQKTLELKGTQLCLQADEPGTMVKLGTICGGSNSRWETISDSKMHLSLKLGNVTSVCMDIDSNNNVVVADCKCLNDDSQCDPKSQWFKLVNSTRSGNGGNSFVDFDSITDFGENVFMESFGWLDIKTSLDRFKASLALLLRLKSTF</sequence>
<evidence type="ECO:0000313" key="9">
    <source>
        <dbReference type="Proteomes" id="UP000032142"/>
    </source>
</evidence>
<evidence type="ECO:0000259" key="7">
    <source>
        <dbReference type="Pfam" id="PF00652"/>
    </source>
</evidence>